<gene>
    <name evidence="2" type="ORF">GGQ93_002099</name>
</gene>
<evidence type="ECO:0000313" key="3">
    <source>
        <dbReference type="Proteomes" id="UP000527324"/>
    </source>
</evidence>
<dbReference type="RefSeq" id="WP_183216832.1">
    <property type="nucleotide sequence ID" value="NZ_CAJFZW010000011.1"/>
</dbReference>
<organism evidence="2 3">
    <name type="scientific">Brevundimonas aurantiaca</name>
    <dbReference type="NCBI Taxonomy" id="74316"/>
    <lineage>
        <taxon>Bacteria</taxon>
        <taxon>Pseudomonadati</taxon>
        <taxon>Pseudomonadota</taxon>
        <taxon>Alphaproteobacteria</taxon>
        <taxon>Caulobacterales</taxon>
        <taxon>Caulobacteraceae</taxon>
        <taxon>Brevundimonas</taxon>
    </lineage>
</organism>
<dbReference type="GO" id="GO:0004540">
    <property type="term" value="F:RNA nuclease activity"/>
    <property type="evidence" value="ECO:0007669"/>
    <property type="project" value="InterPro"/>
</dbReference>
<dbReference type="InterPro" id="IPR021139">
    <property type="entry name" value="NYN"/>
</dbReference>
<name>A0A7W9F8Q9_9CAUL</name>
<evidence type="ECO:0000259" key="1">
    <source>
        <dbReference type="Pfam" id="PF01936"/>
    </source>
</evidence>
<evidence type="ECO:0000313" key="2">
    <source>
        <dbReference type="EMBL" id="MBB5740381.1"/>
    </source>
</evidence>
<dbReference type="Proteomes" id="UP000527324">
    <property type="component" value="Unassembled WGS sequence"/>
</dbReference>
<accession>A0A7W9F8Q9</accession>
<protein>
    <submittedName>
        <fullName evidence="2">Uncharacterized LabA/DUF88 family protein</fullName>
    </submittedName>
</protein>
<proteinExistence type="predicted"/>
<dbReference type="EMBL" id="JACHOQ010000004">
    <property type="protein sequence ID" value="MBB5740381.1"/>
    <property type="molecule type" value="Genomic_DNA"/>
</dbReference>
<keyword evidence="3" id="KW-1185">Reference proteome</keyword>
<dbReference type="AlphaFoldDB" id="A0A7W9F8Q9"/>
<comment type="caution">
    <text evidence="2">The sequence shown here is derived from an EMBL/GenBank/DDBJ whole genome shotgun (WGS) entry which is preliminary data.</text>
</comment>
<sequence>MAQLPQVIRAVAFFDGQNLFHSAKAAFGYPFPNFDPVALTKAVCAAQGWQVQGVRFYTGVPDAADNPFWHHFWTAKGAQMGREGAYICTRPLRYRNKQVRLPDGSFHTFLDGDEKGIDVRIALDVIQMAHRNEYDVALLFCRDQDLAEVASEIRLIASLQDRWIKVASAYPFSPATKGWRGINKTDWIKIDRTMYDACIDKRDYRPKKPLA</sequence>
<reference evidence="2 3" key="1">
    <citation type="submission" date="2020-08" db="EMBL/GenBank/DDBJ databases">
        <title>Genomic Encyclopedia of Type Strains, Phase IV (KMG-IV): sequencing the most valuable type-strain genomes for metagenomic binning, comparative biology and taxonomic classification.</title>
        <authorList>
            <person name="Goeker M."/>
        </authorList>
    </citation>
    <scope>NUCLEOTIDE SEQUENCE [LARGE SCALE GENOMIC DNA]</scope>
    <source>
        <strain evidence="2 3">DSM 4731</strain>
    </source>
</reference>
<dbReference type="Gene3D" id="3.40.50.1010">
    <property type="entry name" value="5'-nuclease"/>
    <property type="match status" value="1"/>
</dbReference>
<feature type="domain" description="NYN" evidence="1">
    <location>
        <begin position="12"/>
        <end position="154"/>
    </location>
</feature>
<dbReference type="Pfam" id="PF01936">
    <property type="entry name" value="NYN"/>
    <property type="match status" value="1"/>
</dbReference>